<reference evidence="3 4" key="1">
    <citation type="submission" date="2018-03" db="EMBL/GenBank/DDBJ databases">
        <title>Ahniella affigens gen. nov., sp. nov., a gammaproteobacterium isolated from sandy soil near a stream.</title>
        <authorList>
            <person name="Ko Y."/>
            <person name="Kim J.-H."/>
        </authorList>
    </citation>
    <scope>NUCLEOTIDE SEQUENCE [LARGE SCALE GENOMIC DNA]</scope>
    <source>
        <strain evidence="3 4">D13</strain>
    </source>
</reference>
<keyword evidence="1" id="KW-0175">Coiled coil</keyword>
<dbReference type="AlphaFoldDB" id="A0A2P1PSY8"/>
<evidence type="ECO:0000256" key="2">
    <source>
        <dbReference type="SAM" id="MobiDB-lite"/>
    </source>
</evidence>
<keyword evidence="4" id="KW-1185">Reference proteome</keyword>
<accession>A0A2P1PSY8</accession>
<evidence type="ECO:0000313" key="3">
    <source>
        <dbReference type="EMBL" id="AVP97941.1"/>
    </source>
</evidence>
<dbReference type="RefSeq" id="WP_106891861.1">
    <property type="nucleotide sequence ID" value="NZ_CP027860.1"/>
</dbReference>
<feature type="region of interest" description="Disordered" evidence="2">
    <location>
        <begin position="1"/>
        <end position="20"/>
    </location>
</feature>
<reference evidence="3 4" key="2">
    <citation type="submission" date="2018-03" db="EMBL/GenBank/DDBJ databases">
        <authorList>
            <person name="Keele B.F."/>
        </authorList>
    </citation>
    <scope>NUCLEOTIDE SEQUENCE [LARGE SCALE GENOMIC DNA]</scope>
    <source>
        <strain evidence="3 4">D13</strain>
    </source>
</reference>
<evidence type="ECO:0000313" key="4">
    <source>
        <dbReference type="Proteomes" id="UP000241074"/>
    </source>
</evidence>
<feature type="coiled-coil region" evidence="1">
    <location>
        <begin position="112"/>
        <end position="146"/>
    </location>
</feature>
<dbReference type="OrthoDB" id="5957385at2"/>
<sequence length="147" mass="16425">MTRHDHLTRDMFSAPRPAPLTPGSQDYRAVLAHLLSEMFAASGKDRWQIAADASRLSGHDISKLMLDGYTSEARDNFNCPAWLLPVLEAVCCSHAYTEWLAGIRGGRVLLGEEVLEHDVARLEAERAAIDDQVKALRKRLQGSRRQT</sequence>
<proteinExistence type="predicted"/>
<gene>
    <name evidence="3" type="ORF">C7S18_12340</name>
</gene>
<name>A0A2P1PSY8_9GAMM</name>
<organism evidence="3 4">
    <name type="scientific">Ahniella affigens</name>
    <dbReference type="NCBI Taxonomy" id="2021234"/>
    <lineage>
        <taxon>Bacteria</taxon>
        <taxon>Pseudomonadati</taxon>
        <taxon>Pseudomonadota</taxon>
        <taxon>Gammaproteobacteria</taxon>
        <taxon>Lysobacterales</taxon>
        <taxon>Rhodanobacteraceae</taxon>
        <taxon>Ahniella</taxon>
    </lineage>
</organism>
<dbReference type="EMBL" id="CP027860">
    <property type="protein sequence ID" value="AVP97941.1"/>
    <property type="molecule type" value="Genomic_DNA"/>
</dbReference>
<dbReference type="Proteomes" id="UP000241074">
    <property type="component" value="Chromosome"/>
</dbReference>
<protein>
    <submittedName>
        <fullName evidence="3">Uncharacterized protein</fullName>
    </submittedName>
</protein>
<evidence type="ECO:0000256" key="1">
    <source>
        <dbReference type="SAM" id="Coils"/>
    </source>
</evidence>
<dbReference type="KEGG" id="xba:C7S18_12340"/>